<dbReference type="PROSITE" id="PS51257">
    <property type="entry name" value="PROKAR_LIPOPROTEIN"/>
    <property type="match status" value="1"/>
</dbReference>
<dbReference type="Gene3D" id="2.120.10.30">
    <property type="entry name" value="TolB, C-terminal domain"/>
    <property type="match status" value="1"/>
</dbReference>
<keyword evidence="2" id="KW-1185">Reference proteome</keyword>
<gene>
    <name evidence="1" type="ORF">Mterra_01537</name>
</gene>
<dbReference type="PANTHER" id="PTHR47572">
    <property type="entry name" value="LIPOPROTEIN-RELATED"/>
    <property type="match status" value="1"/>
</dbReference>
<dbReference type="InterPro" id="IPR017868">
    <property type="entry name" value="Filamin/ABP280_repeat-like"/>
</dbReference>
<dbReference type="SUPFAM" id="SSF63829">
    <property type="entry name" value="Calcium-dependent phosphotriesterase"/>
    <property type="match status" value="1"/>
</dbReference>
<protein>
    <submittedName>
        <fullName evidence="1">Putative membrane-bound dehydrogenase domain protein</fullName>
    </submittedName>
</protein>
<proteinExistence type="predicted"/>
<dbReference type="AlphaFoldDB" id="A0A399ETZ4"/>
<dbReference type="PANTHER" id="PTHR47572:SF4">
    <property type="entry name" value="LACTONASE DRP35"/>
    <property type="match status" value="1"/>
</dbReference>
<evidence type="ECO:0000313" key="2">
    <source>
        <dbReference type="Proteomes" id="UP000265715"/>
    </source>
</evidence>
<comment type="caution">
    <text evidence="1">The sequence shown here is derived from an EMBL/GenBank/DDBJ whole genome shotgun (WGS) entry which is preliminary data.</text>
</comment>
<dbReference type="EMBL" id="QXDL01000050">
    <property type="protein sequence ID" value="RIH86082.1"/>
    <property type="molecule type" value="Genomic_DNA"/>
</dbReference>
<dbReference type="PROSITE" id="PS50194">
    <property type="entry name" value="FILAMIN_REPEAT"/>
    <property type="match status" value="1"/>
</dbReference>
<dbReference type="OrthoDB" id="33896at2"/>
<reference evidence="1 2" key="1">
    <citation type="submission" date="2018-08" db="EMBL/GenBank/DDBJ databases">
        <title>Meiothermus terrae DSM 26712 genome sequencing project.</title>
        <authorList>
            <person name="Da Costa M.S."/>
            <person name="Albuquerque L."/>
            <person name="Raposo P."/>
            <person name="Froufe H.J.C."/>
            <person name="Barroso C.S."/>
            <person name="Egas C."/>
        </authorList>
    </citation>
    <scope>NUCLEOTIDE SEQUENCE [LARGE SCALE GENOMIC DNA]</scope>
    <source>
        <strain evidence="1 2">DSM 26712</strain>
    </source>
</reference>
<organism evidence="1 2">
    <name type="scientific">Calidithermus terrae</name>
    <dbReference type="NCBI Taxonomy" id="1408545"/>
    <lineage>
        <taxon>Bacteria</taxon>
        <taxon>Thermotogati</taxon>
        <taxon>Deinococcota</taxon>
        <taxon>Deinococci</taxon>
        <taxon>Thermales</taxon>
        <taxon>Thermaceae</taxon>
        <taxon>Calidithermus</taxon>
    </lineage>
</organism>
<accession>A0A399ETZ4</accession>
<sequence>MNVRLHSFGFGFLALLLFILAACTPAPGSLKVTITGLPAGTDAKVTVSKQGGGFSKELKKSETLGNLASGTYQISVSAVSAGGYTYSGSASSASVKVEGGKQAEVTVTYQASTGGLSVSIVGLPEGVSPEVTVSGPSGFSQKVATSTTLSGLVPGQYSISAAEVSVGGYTYVASVDPATVTVTAGVTATSQVTYGAGDGKLTVRVSGIPGGASATVAVSKVGGGFSQNLTFSGNGSQTLVVPVGQYNIAANPFTVGADTYAGTVSESPVTVTGASTKEVTVAYGTNSGSLQVNISGLPSGSGTPVTVSGPSGTFTLGSSQTLTGLAVGSYTVTAASASKDGIAYAGTVSASPVTVSAGATATVSVTYAAVTGRLAVTVNGLPNGVNANVTVTGPGGFSQVITGTTTLDNLQPGTYTITPADVTAGSVTYQAPGSSASVSAGSTATAQVNYAAATPTTGSLTVTISGLPAGTNANVTVSGPGGFSQNLTASTTLTNLTPGTYTITAGGVVVTKTTVDEHYQASGGSASVSAGATASASVTYSKHGSGKLWVIEYGDDNGTPADLSDDRPSRLLGYDQAAGTAVAVDLGLQNASRKARGLALDKAGNVWVGIGTEVSSSSGEIRMYRAADLASPSPSPAVTITSPDLGTPRSLAFDASGNLWVADQFNHTILRFDASRLGANYTGAADYKIEGFGGHMTTPTGLAFDADGNLWVVSFHGTNASDAPSDSPGQILKFKASQLSGSGGYNGRAAMIIYDNSANANDKNSLYGPISLAFDASGRLWVSSKLGDFIARFDVNSPSFPADCDYPGGVVTTCSPGTGEYSGAPAVKITANGTWKQPISLAFDKAGNLWVSDDLPPAGTSPQTLRQWNPRMPYFSSGDATGQIIRFNAADLATSGSPAPAASATLGGLRGPLDMLFNLPTPGLPIYGRP</sequence>
<dbReference type="InterPro" id="IPR051262">
    <property type="entry name" value="SMP-30/CGR1_Lactonase"/>
</dbReference>
<evidence type="ECO:0000313" key="1">
    <source>
        <dbReference type="EMBL" id="RIH86082.1"/>
    </source>
</evidence>
<dbReference type="Proteomes" id="UP000265715">
    <property type="component" value="Unassembled WGS sequence"/>
</dbReference>
<dbReference type="InterPro" id="IPR011042">
    <property type="entry name" value="6-blade_b-propeller_TolB-like"/>
</dbReference>
<name>A0A399ETZ4_9DEIN</name>
<dbReference type="RefSeq" id="WP_119314673.1">
    <property type="nucleotide sequence ID" value="NZ_QXDL01000050.1"/>
</dbReference>